<feature type="domain" description="Nucleotidyl transferase" evidence="1">
    <location>
        <begin position="9"/>
        <end position="135"/>
    </location>
</feature>
<dbReference type="Proteomes" id="UP000664835">
    <property type="component" value="Unassembled WGS sequence"/>
</dbReference>
<proteinExistence type="predicted"/>
<dbReference type="Pfam" id="PF00483">
    <property type="entry name" value="NTP_transferase"/>
    <property type="match status" value="1"/>
</dbReference>
<dbReference type="InterPro" id="IPR050486">
    <property type="entry name" value="Mannose-1P_guanyltransferase"/>
</dbReference>
<dbReference type="CDD" id="cd06422">
    <property type="entry name" value="NTP_transferase_like_1"/>
    <property type="match status" value="1"/>
</dbReference>
<dbReference type="EMBL" id="JAGETV010000002">
    <property type="protein sequence ID" value="MBO1926217.1"/>
    <property type="molecule type" value="Genomic_DNA"/>
</dbReference>
<dbReference type="PANTHER" id="PTHR22572">
    <property type="entry name" value="SUGAR-1-PHOSPHATE GUANYL TRANSFERASE"/>
    <property type="match status" value="1"/>
</dbReference>
<protein>
    <submittedName>
        <fullName evidence="2">Nucleotidyltransferase family protein</fullName>
    </submittedName>
</protein>
<organism evidence="2 3">
    <name type="scientific">Thiomicrorhabdus marina</name>
    <dbReference type="NCBI Taxonomy" id="2818442"/>
    <lineage>
        <taxon>Bacteria</taxon>
        <taxon>Pseudomonadati</taxon>
        <taxon>Pseudomonadota</taxon>
        <taxon>Gammaproteobacteria</taxon>
        <taxon>Thiotrichales</taxon>
        <taxon>Piscirickettsiaceae</taxon>
        <taxon>Thiomicrorhabdus</taxon>
    </lineage>
</organism>
<comment type="caution">
    <text evidence="2">The sequence shown here is derived from an EMBL/GenBank/DDBJ whole genome shotgun (WGS) entry which is preliminary data.</text>
</comment>
<reference evidence="2 3" key="1">
    <citation type="submission" date="2021-03" db="EMBL/GenBank/DDBJ databases">
        <title>Thiomicrorhabdus sp.nov.,novel sulfur-oxidizing bacteria isolated from coastal sediment.</title>
        <authorList>
            <person name="Liu X."/>
        </authorList>
    </citation>
    <scope>NUCLEOTIDE SEQUENCE [LARGE SCALE GENOMIC DNA]</scope>
    <source>
        <strain evidence="2 3">6S2-11</strain>
    </source>
</reference>
<evidence type="ECO:0000259" key="1">
    <source>
        <dbReference type="Pfam" id="PF00483"/>
    </source>
</evidence>
<gene>
    <name evidence="2" type="ORF">J3998_01400</name>
</gene>
<dbReference type="InterPro" id="IPR005835">
    <property type="entry name" value="NTP_transferase_dom"/>
</dbReference>
<dbReference type="InterPro" id="IPR029044">
    <property type="entry name" value="Nucleotide-diphossugar_trans"/>
</dbReference>
<dbReference type="NCBIfam" id="NF045761">
    <property type="entry name" value="NAMPUrTaseMurU"/>
    <property type="match status" value="1"/>
</dbReference>
<dbReference type="Gene3D" id="3.90.550.10">
    <property type="entry name" value="Spore Coat Polysaccharide Biosynthesis Protein SpsA, Chain A"/>
    <property type="match status" value="1"/>
</dbReference>
<sequence>MTVQFIPRAMILAAGRGKRLRPMTDTIPKPLVPLCQKPLIEYHLEKLAQAGVQEVVINHAWLGEQIEQTLGDGSRFGLQISYSPEPEGGLETAGGIINALPKLGTEPFLLVNGDVHCDIDFVEMVERAKQVREQDLLGHLTLVPSPAFNAKGDFGLQNQRVTEQGEFTFAGISVLKPQMFADMEVDFIPLAPILRNAMQQKLLSGAVYQGFWSDIGTLERLQEAEALICPDC</sequence>
<keyword evidence="3" id="KW-1185">Reference proteome</keyword>
<accession>A0ABS3Q1M1</accession>
<dbReference type="SUPFAM" id="SSF53448">
    <property type="entry name" value="Nucleotide-diphospho-sugar transferases"/>
    <property type="match status" value="1"/>
</dbReference>
<evidence type="ECO:0000313" key="2">
    <source>
        <dbReference type="EMBL" id="MBO1926217.1"/>
    </source>
</evidence>
<evidence type="ECO:0000313" key="3">
    <source>
        <dbReference type="Proteomes" id="UP000664835"/>
    </source>
</evidence>
<name>A0ABS3Q1M1_9GAMM</name>
<dbReference type="InterPro" id="IPR054790">
    <property type="entry name" value="MurU"/>
</dbReference>